<dbReference type="Proteomes" id="UP001445076">
    <property type="component" value="Unassembled WGS sequence"/>
</dbReference>
<dbReference type="EMBL" id="JARKIK010000071">
    <property type="protein sequence ID" value="KAK8728588.1"/>
    <property type="molecule type" value="Genomic_DNA"/>
</dbReference>
<name>A0AAW0WLV4_CHEQU</name>
<sequence>ILKEAQDPRLPRVIIEKLASATGDDTACLQLLVCKMSPVVWGLQRSLKQTLQARTIDHDAPYSGIFQTVYSSLPALDNFIEFSESCEQQFPACPLLSLSQLGF</sequence>
<gene>
    <name evidence="1" type="ORF">OTU49_009033</name>
</gene>
<accession>A0AAW0WLV4</accession>
<proteinExistence type="predicted"/>
<keyword evidence="2" id="KW-1185">Reference proteome</keyword>
<dbReference type="AlphaFoldDB" id="A0AAW0WLV4"/>
<comment type="caution">
    <text evidence="1">The sequence shown here is derived from an EMBL/GenBank/DDBJ whole genome shotgun (WGS) entry which is preliminary data.</text>
</comment>
<feature type="non-terminal residue" evidence="1">
    <location>
        <position position="1"/>
    </location>
</feature>
<evidence type="ECO:0000313" key="1">
    <source>
        <dbReference type="EMBL" id="KAK8728588.1"/>
    </source>
</evidence>
<reference evidence="1 2" key="1">
    <citation type="journal article" date="2024" name="BMC Genomics">
        <title>Genome assembly of redclaw crayfish (Cherax quadricarinatus) provides insights into its immune adaptation and hypoxia tolerance.</title>
        <authorList>
            <person name="Liu Z."/>
            <person name="Zheng J."/>
            <person name="Li H."/>
            <person name="Fang K."/>
            <person name="Wang S."/>
            <person name="He J."/>
            <person name="Zhou D."/>
            <person name="Weng S."/>
            <person name="Chi M."/>
            <person name="Gu Z."/>
            <person name="He J."/>
            <person name="Li F."/>
            <person name="Wang M."/>
        </authorList>
    </citation>
    <scope>NUCLEOTIDE SEQUENCE [LARGE SCALE GENOMIC DNA]</scope>
    <source>
        <strain evidence="1">ZL_2023a</strain>
    </source>
</reference>
<evidence type="ECO:0000313" key="2">
    <source>
        <dbReference type="Proteomes" id="UP001445076"/>
    </source>
</evidence>
<protein>
    <submittedName>
        <fullName evidence="1">Uncharacterized protein</fullName>
    </submittedName>
</protein>
<organism evidence="1 2">
    <name type="scientific">Cherax quadricarinatus</name>
    <name type="common">Australian red claw crayfish</name>
    <dbReference type="NCBI Taxonomy" id="27406"/>
    <lineage>
        <taxon>Eukaryota</taxon>
        <taxon>Metazoa</taxon>
        <taxon>Ecdysozoa</taxon>
        <taxon>Arthropoda</taxon>
        <taxon>Crustacea</taxon>
        <taxon>Multicrustacea</taxon>
        <taxon>Malacostraca</taxon>
        <taxon>Eumalacostraca</taxon>
        <taxon>Eucarida</taxon>
        <taxon>Decapoda</taxon>
        <taxon>Pleocyemata</taxon>
        <taxon>Astacidea</taxon>
        <taxon>Parastacoidea</taxon>
        <taxon>Parastacidae</taxon>
        <taxon>Cherax</taxon>
    </lineage>
</organism>